<dbReference type="GO" id="GO:0016810">
    <property type="term" value="F:hydrolase activity, acting on carbon-nitrogen (but not peptide) bonds"/>
    <property type="evidence" value="ECO:0007669"/>
    <property type="project" value="InterPro"/>
</dbReference>
<dbReference type="PANTHER" id="PTHR22642:SF2">
    <property type="entry name" value="PROTEIN LONG AFTER FAR-RED 3"/>
    <property type="match status" value="1"/>
</dbReference>
<keyword evidence="4" id="KW-1185">Reference proteome</keyword>
<proteinExistence type="predicted"/>
<reference evidence="3 4" key="1">
    <citation type="submission" date="2016-10" db="EMBL/GenBank/DDBJ databases">
        <authorList>
            <person name="de Groot N.N."/>
        </authorList>
    </citation>
    <scope>NUCLEOTIDE SEQUENCE [LARGE SCALE GENOMIC DNA]</scope>
    <source>
        <strain evidence="3 4">DSM 22024</strain>
    </source>
</reference>
<evidence type="ECO:0000313" key="3">
    <source>
        <dbReference type="EMBL" id="SDS97891.1"/>
    </source>
</evidence>
<dbReference type="CDD" id="cd01300">
    <property type="entry name" value="YtcJ_like"/>
    <property type="match status" value="1"/>
</dbReference>
<dbReference type="Gene3D" id="3.20.20.140">
    <property type="entry name" value="Metal-dependent hydrolases"/>
    <property type="match status" value="1"/>
</dbReference>
<name>A0A1H1WMR4_9ACTN</name>
<dbReference type="PANTHER" id="PTHR22642">
    <property type="entry name" value="IMIDAZOLONEPROPIONASE"/>
    <property type="match status" value="1"/>
</dbReference>
<gene>
    <name evidence="3" type="ORF">SAMN04489717_4571</name>
</gene>
<sequence>MTFLPRDPRPRRVLLRGGRILAAGSAAGSAAGTDSAVGSAVGSGVGSGPPTAMAIEGRTVRFVGSAAEADTWAAGADEIVELAGRLVTPAFVDAHVHVSQTGLRLSGLDLAAARSRTDVLDAVARHARTRTDAVLLGFGWDETTWADPGLPTAAELDRAAPGRPVYLARVDVHSGLVSGALYDRAPAMAAEPGWDGTGRVEREAHHVARDAAAALVTDAQRTAAIETALAAAAAAGLGSLHEMSAPHVNAAGDLAVCARIAAERPSVRVVPYWGELARTGGVERARELGCLGAAGDLCADGAFGSRTAALSSPYADRPGHTGHGYLDAEEVAAHVVACTEAGLQAGFHCIGDAAVTAVVDGFRLAEKRVGGDRLSSARHRLEHVELVTAGQACDLARWGVVVSGQPAFDAAWGGTDGMYATRLGTERALAANPWATLRRAGVPLAFGSDAPVTPFDPWGGVRAAAWHHNEAERISVADAFAAHTMGGHHAAGDEGGVLAPGAEATYAVWDGAVPDGGAAAAGTDGASLPDLRPGAPLPRCVRTVVAGEVVFEREQQDREQA</sequence>
<evidence type="ECO:0000256" key="1">
    <source>
        <dbReference type="SAM" id="MobiDB-lite"/>
    </source>
</evidence>
<feature type="region of interest" description="Disordered" evidence="1">
    <location>
        <begin position="29"/>
        <end position="48"/>
    </location>
</feature>
<dbReference type="InterPro" id="IPR032466">
    <property type="entry name" value="Metal_Hydrolase"/>
</dbReference>
<dbReference type="AlphaFoldDB" id="A0A1H1WMR4"/>
<dbReference type="Pfam" id="PF07969">
    <property type="entry name" value="Amidohydro_3"/>
    <property type="match status" value="1"/>
</dbReference>
<dbReference type="STRING" id="117157.SAMN04489717_4571"/>
<dbReference type="InterPro" id="IPR011059">
    <property type="entry name" value="Metal-dep_hydrolase_composite"/>
</dbReference>
<dbReference type="InterPro" id="IPR013108">
    <property type="entry name" value="Amidohydro_3"/>
</dbReference>
<dbReference type="EMBL" id="LT629732">
    <property type="protein sequence ID" value="SDS97891.1"/>
    <property type="molecule type" value="Genomic_DNA"/>
</dbReference>
<dbReference type="SUPFAM" id="SSF51556">
    <property type="entry name" value="Metallo-dependent hydrolases"/>
    <property type="match status" value="1"/>
</dbReference>
<feature type="compositionally biased region" description="Low complexity" evidence="1">
    <location>
        <begin position="29"/>
        <end position="40"/>
    </location>
</feature>
<evidence type="ECO:0000313" key="4">
    <source>
        <dbReference type="Proteomes" id="UP000198983"/>
    </source>
</evidence>
<dbReference type="OrthoDB" id="3173428at2"/>
<dbReference type="RefSeq" id="WP_092655653.1">
    <property type="nucleotide sequence ID" value="NZ_LT629732.1"/>
</dbReference>
<organism evidence="3 4">
    <name type="scientific">Actinopolymorpha singaporensis</name>
    <dbReference type="NCBI Taxonomy" id="117157"/>
    <lineage>
        <taxon>Bacteria</taxon>
        <taxon>Bacillati</taxon>
        <taxon>Actinomycetota</taxon>
        <taxon>Actinomycetes</taxon>
        <taxon>Propionibacteriales</taxon>
        <taxon>Actinopolymorphaceae</taxon>
        <taxon>Actinopolymorpha</taxon>
    </lineage>
</organism>
<dbReference type="InterPro" id="IPR033932">
    <property type="entry name" value="YtcJ-like"/>
</dbReference>
<dbReference type="Proteomes" id="UP000198983">
    <property type="component" value="Chromosome I"/>
</dbReference>
<protein>
    <recommendedName>
        <fullName evidence="2">Amidohydrolase 3 domain-containing protein</fullName>
    </recommendedName>
</protein>
<dbReference type="SUPFAM" id="SSF51338">
    <property type="entry name" value="Composite domain of metallo-dependent hydrolases"/>
    <property type="match status" value="1"/>
</dbReference>
<accession>A0A1H1WMR4</accession>
<evidence type="ECO:0000259" key="2">
    <source>
        <dbReference type="Pfam" id="PF07969"/>
    </source>
</evidence>
<dbReference type="Gene3D" id="2.30.40.10">
    <property type="entry name" value="Urease, subunit C, domain 1"/>
    <property type="match status" value="1"/>
</dbReference>
<feature type="domain" description="Amidohydrolase 3" evidence="2">
    <location>
        <begin position="78"/>
        <end position="551"/>
    </location>
</feature>
<dbReference type="Gene3D" id="3.10.310.70">
    <property type="match status" value="1"/>
</dbReference>